<organism evidence="9 10">
    <name type="scientific">Littorina saxatilis</name>
    <dbReference type="NCBI Taxonomy" id="31220"/>
    <lineage>
        <taxon>Eukaryota</taxon>
        <taxon>Metazoa</taxon>
        <taxon>Spiralia</taxon>
        <taxon>Lophotrochozoa</taxon>
        <taxon>Mollusca</taxon>
        <taxon>Gastropoda</taxon>
        <taxon>Caenogastropoda</taxon>
        <taxon>Littorinimorpha</taxon>
        <taxon>Littorinoidea</taxon>
        <taxon>Littorinidae</taxon>
        <taxon>Littorina</taxon>
    </lineage>
</organism>
<gene>
    <name evidence="9" type="ORF">V1264_002201</name>
</gene>
<evidence type="ECO:0000256" key="2">
    <source>
        <dbReference type="ARBA" id="ARBA00009671"/>
    </source>
</evidence>
<evidence type="ECO:0000256" key="7">
    <source>
        <dbReference type="SAM" id="MobiDB-lite"/>
    </source>
</evidence>
<evidence type="ECO:0000313" key="9">
    <source>
        <dbReference type="EMBL" id="KAK7116537.1"/>
    </source>
</evidence>
<feature type="compositionally biased region" description="Polar residues" evidence="7">
    <location>
        <begin position="1018"/>
        <end position="1043"/>
    </location>
</feature>
<dbReference type="EMBL" id="JBAMIC010000001">
    <property type="protein sequence ID" value="KAK7116537.1"/>
    <property type="molecule type" value="Genomic_DNA"/>
</dbReference>
<evidence type="ECO:0000313" key="10">
    <source>
        <dbReference type="Proteomes" id="UP001374579"/>
    </source>
</evidence>
<feature type="compositionally biased region" description="Basic and acidic residues" evidence="7">
    <location>
        <begin position="1125"/>
        <end position="1139"/>
    </location>
</feature>
<dbReference type="PANTHER" id="PTHR12308:SF51">
    <property type="entry name" value="ANOCTAMIN-8"/>
    <property type="match status" value="1"/>
</dbReference>
<feature type="compositionally biased region" description="Polar residues" evidence="7">
    <location>
        <begin position="844"/>
        <end position="855"/>
    </location>
</feature>
<keyword evidence="10" id="KW-1185">Reference proteome</keyword>
<keyword evidence="3 6" id="KW-0812">Transmembrane</keyword>
<keyword evidence="4 6" id="KW-1133">Transmembrane helix</keyword>
<comment type="caution">
    <text evidence="9">The sequence shown here is derived from an EMBL/GenBank/DDBJ whole genome shotgun (WGS) entry which is preliminary data.</text>
</comment>
<evidence type="ECO:0000256" key="4">
    <source>
        <dbReference type="ARBA" id="ARBA00022989"/>
    </source>
</evidence>
<evidence type="ECO:0000256" key="6">
    <source>
        <dbReference type="RuleBase" id="RU280814"/>
    </source>
</evidence>
<feature type="region of interest" description="Disordered" evidence="7">
    <location>
        <begin position="542"/>
        <end position="595"/>
    </location>
</feature>
<feature type="compositionally biased region" description="Basic and acidic residues" evidence="7">
    <location>
        <begin position="907"/>
        <end position="916"/>
    </location>
</feature>
<feature type="transmembrane region" description="Helical" evidence="6">
    <location>
        <begin position="347"/>
        <end position="372"/>
    </location>
</feature>
<dbReference type="InterPro" id="IPR049452">
    <property type="entry name" value="Anoctamin_TM"/>
</dbReference>
<comment type="subcellular location">
    <subcellularLocation>
        <location evidence="1 6">Membrane</location>
        <topology evidence="1 6">Multi-pass membrane protein</topology>
    </subcellularLocation>
</comment>
<accession>A0AAN9GPR2</accession>
<feature type="compositionally biased region" description="Basic and acidic residues" evidence="7">
    <location>
        <begin position="1044"/>
        <end position="1078"/>
    </location>
</feature>
<feature type="region of interest" description="Disordered" evidence="7">
    <location>
        <begin position="948"/>
        <end position="1139"/>
    </location>
</feature>
<feature type="compositionally biased region" description="Low complexity" evidence="7">
    <location>
        <begin position="1101"/>
        <end position="1115"/>
    </location>
</feature>
<feature type="compositionally biased region" description="Polar residues" evidence="7">
    <location>
        <begin position="1079"/>
        <end position="1100"/>
    </location>
</feature>
<feature type="region of interest" description="Disordered" evidence="7">
    <location>
        <begin position="764"/>
        <end position="936"/>
    </location>
</feature>
<feature type="compositionally biased region" description="Low complexity" evidence="7">
    <location>
        <begin position="917"/>
        <end position="931"/>
    </location>
</feature>
<dbReference type="Proteomes" id="UP001374579">
    <property type="component" value="Unassembled WGS sequence"/>
</dbReference>
<keyword evidence="5 6" id="KW-0472">Membrane</keyword>
<sequence length="1214" mass="136822">MDLNMKRTKADDNDQSKAEGRESVRRRIPLKMFGRKFNSKRLLVSSKVWMHTIPTEDCDIVLTLPATTSDATLMWLLARLRSRVPHLSVHFRHHSNSAIYGLYMTASYESLLQGAEELGIPKPLRGEFGGGMKEFVLEDQECFEGVSEERSFLTSQERQSIVQHMLNNLRATEGEELDNVRFLEGQPIVPRLVSKNVVSGVFPMHCQDDLIRLRHAWVLSFTRPQPLDDICRYFGTKIGMYFAYLGHYTMWLVLPAVLGVVLWLVQGLSQWWDDVSWVMFSVFNVFWATLYILSWKRTGALFAYCWGTLDRKDDLLKDSRPLYKGNLQRSPITGHLEPFYPVWKRNLFRYCVSAPVIFLCLCMVFNTMLLIFKLQEWVNVLVAGGDTPGFLRFVPKILMAVAISVLDELYKQVAVWLNNKENHRLEETHETNLVIKLVLFQFVNSYLALFYVAFYMQDMDRLRELLAALLITRQILGNIKEVLLPLLKWKGRLYSVGYKIASEMSSRTLDREVEKVTKAYRRKLCTSTSSATILTSTDTSSTVYDTASSQDLQDYEEEEEEEEEGDVNHSAVDAKRSSRESTSREREGASKAKEVSSEDYSGVLTQAEVESAMAVYDNAFEDYLEMVVQFGYVTLFSSAFPLAALCALLNNLIEIRSDAFKLCYTHQRPFGVRVHGIGIWQDVLQVMVLMAVIVNSALIGMGDLVHRMVPGISDTGTIILIVIVEHVILLVKASLEFAIPDMPLEVATQMAKVEYQRREALKRIETQGGADRSPRTRPPDGPSTSRFVDPPVPAPRRFSPAPSHQSLVGHRPHNYNASNSQDERQRGGNPWGSSGRGSVIPASRSATSPFSSDSPGGSRRQPYSPTDDPFRSPIRPQAQQAEEAQQIYRKSPDSVSAGKFSPGCRGSKVEGGEKSYPRSLCRSSSGSLYSRVKTPEVDAVSYFRSTGLPYASAQKDSVVMSPQREGSSLPRETPSPQRDGVVMSPQREGSSLPRETPSPQRDGASHRGSVSPLKETVFHSTAATYPRTATSLKRETTLPQRETTFSRREATSLQEERILPQRETSPTKRETASPERETTPPQKRTFSQRDTISPQRETVSPQRDTATTQRDTTAPQKAATFPRRTLSEQRETISERETITPERYRFYHQREVTSVLTETNAPEREAVSLPAQVAEGLASRVRRRASQPITPTAVGLLAGESSVDRPITKDYSVK</sequence>
<dbReference type="GO" id="GO:0005886">
    <property type="term" value="C:plasma membrane"/>
    <property type="evidence" value="ECO:0007669"/>
    <property type="project" value="TreeGrafter"/>
</dbReference>
<evidence type="ECO:0000256" key="5">
    <source>
        <dbReference type="ARBA" id="ARBA00023136"/>
    </source>
</evidence>
<feature type="domain" description="Anoctamin transmembrane" evidence="8">
    <location>
        <begin position="230"/>
        <end position="752"/>
    </location>
</feature>
<name>A0AAN9GPR2_9CAEN</name>
<feature type="transmembrane region" description="Helical" evidence="6">
    <location>
        <begin position="277"/>
        <end position="294"/>
    </location>
</feature>
<feature type="transmembrane region" description="Helical" evidence="6">
    <location>
        <begin position="242"/>
        <end position="265"/>
    </location>
</feature>
<evidence type="ECO:0000259" key="8">
    <source>
        <dbReference type="Pfam" id="PF04547"/>
    </source>
</evidence>
<feature type="compositionally biased region" description="Basic and acidic residues" evidence="7">
    <location>
        <begin position="572"/>
        <end position="595"/>
    </location>
</feature>
<proteinExistence type="inferred from homology"/>
<feature type="transmembrane region" description="Helical" evidence="6">
    <location>
        <begin position="433"/>
        <end position="454"/>
    </location>
</feature>
<evidence type="ECO:0000256" key="1">
    <source>
        <dbReference type="ARBA" id="ARBA00004141"/>
    </source>
</evidence>
<feature type="compositionally biased region" description="Low complexity" evidence="7">
    <location>
        <begin position="877"/>
        <end position="886"/>
    </location>
</feature>
<feature type="transmembrane region" description="Helical" evidence="6">
    <location>
        <begin position="683"/>
        <end position="705"/>
    </location>
</feature>
<dbReference type="PANTHER" id="PTHR12308">
    <property type="entry name" value="ANOCTAMIN"/>
    <property type="match status" value="1"/>
</dbReference>
<comment type="similarity">
    <text evidence="2 6">Belongs to the anoctamin family.</text>
</comment>
<protein>
    <recommendedName>
        <fullName evidence="6">Anoctamin</fullName>
    </recommendedName>
</protein>
<feature type="transmembrane region" description="Helical" evidence="6">
    <location>
        <begin position="630"/>
        <end position="653"/>
    </location>
</feature>
<dbReference type="GO" id="GO:0005254">
    <property type="term" value="F:chloride channel activity"/>
    <property type="evidence" value="ECO:0007669"/>
    <property type="project" value="TreeGrafter"/>
</dbReference>
<comment type="caution">
    <text evidence="6">Lacks conserved residue(s) required for the propagation of feature annotation.</text>
</comment>
<feature type="transmembrane region" description="Helical" evidence="6">
    <location>
        <begin position="717"/>
        <end position="735"/>
    </location>
</feature>
<feature type="region of interest" description="Disordered" evidence="7">
    <location>
        <begin position="1"/>
        <end position="21"/>
    </location>
</feature>
<dbReference type="Pfam" id="PF04547">
    <property type="entry name" value="Anoctamin"/>
    <property type="match status" value="1"/>
</dbReference>
<dbReference type="InterPro" id="IPR007632">
    <property type="entry name" value="Anoctamin"/>
</dbReference>
<dbReference type="AlphaFoldDB" id="A0AAN9GPR2"/>
<reference evidence="9 10" key="1">
    <citation type="submission" date="2024-02" db="EMBL/GenBank/DDBJ databases">
        <title>Chromosome-scale genome assembly of the rough periwinkle Littorina saxatilis.</title>
        <authorList>
            <person name="De Jode A."/>
            <person name="Faria R."/>
            <person name="Formenti G."/>
            <person name="Sims Y."/>
            <person name="Smith T.P."/>
            <person name="Tracey A."/>
            <person name="Wood J.M.D."/>
            <person name="Zagrodzka Z.B."/>
            <person name="Johannesson K."/>
            <person name="Butlin R.K."/>
            <person name="Leder E.H."/>
        </authorList>
    </citation>
    <scope>NUCLEOTIDE SEQUENCE [LARGE SCALE GENOMIC DNA]</scope>
    <source>
        <strain evidence="9">Snail1</strain>
        <tissue evidence="9">Muscle</tissue>
    </source>
</reference>
<feature type="compositionally biased region" description="Acidic residues" evidence="7">
    <location>
        <begin position="553"/>
        <end position="565"/>
    </location>
</feature>
<evidence type="ECO:0000256" key="3">
    <source>
        <dbReference type="ARBA" id="ARBA00022692"/>
    </source>
</evidence>